<dbReference type="OrthoDB" id="649648at2"/>
<evidence type="ECO:0000313" key="3">
    <source>
        <dbReference type="Proteomes" id="UP000270046"/>
    </source>
</evidence>
<keyword evidence="1" id="KW-1133">Transmembrane helix</keyword>
<feature type="transmembrane region" description="Helical" evidence="1">
    <location>
        <begin position="189"/>
        <end position="207"/>
    </location>
</feature>
<name>A0A494VXM0_9SPHI</name>
<dbReference type="EMBL" id="CP032869">
    <property type="protein sequence ID" value="AYL96223.1"/>
    <property type="molecule type" value="Genomic_DNA"/>
</dbReference>
<feature type="transmembrane region" description="Helical" evidence="1">
    <location>
        <begin position="30"/>
        <end position="51"/>
    </location>
</feature>
<reference evidence="2 3" key="1">
    <citation type="submission" date="2018-10" db="EMBL/GenBank/DDBJ databases">
        <title>Genome sequencing of Mucilaginibacter sp. HYN0043.</title>
        <authorList>
            <person name="Kim M."/>
            <person name="Yi H."/>
        </authorList>
    </citation>
    <scope>NUCLEOTIDE SEQUENCE [LARGE SCALE GENOMIC DNA]</scope>
    <source>
        <strain evidence="2 3">HYN0043</strain>
    </source>
</reference>
<feature type="transmembrane region" description="Helical" evidence="1">
    <location>
        <begin position="121"/>
        <end position="142"/>
    </location>
</feature>
<feature type="transmembrane region" description="Helical" evidence="1">
    <location>
        <begin position="154"/>
        <end position="177"/>
    </location>
</feature>
<evidence type="ECO:0000313" key="2">
    <source>
        <dbReference type="EMBL" id="AYL96223.1"/>
    </source>
</evidence>
<evidence type="ECO:0000256" key="1">
    <source>
        <dbReference type="SAM" id="Phobius"/>
    </source>
</evidence>
<feature type="transmembrane region" description="Helical" evidence="1">
    <location>
        <begin position="90"/>
        <end position="109"/>
    </location>
</feature>
<dbReference type="RefSeq" id="WP_121540043.1">
    <property type="nucleotide sequence ID" value="NZ_CP032869.1"/>
</dbReference>
<keyword evidence="1" id="KW-0472">Membrane</keyword>
<protein>
    <submittedName>
        <fullName evidence="2">Uncharacterized protein</fullName>
    </submittedName>
</protein>
<accession>A0A494VXM0</accession>
<gene>
    <name evidence="2" type="ORF">HYN43_013380</name>
</gene>
<dbReference type="Proteomes" id="UP000270046">
    <property type="component" value="Chromosome"/>
</dbReference>
<keyword evidence="3" id="KW-1185">Reference proteome</keyword>
<dbReference type="KEGG" id="muh:HYN43_013380"/>
<sequence length="218" mass="25710">MERYITVTIVIELLCFVVSVYFLSRDKSPIWKSAIVFLLITVIVEILGRHYNITNQFKKNSQIYNLLTIPECMFISGMFYMCLREYKVSGWLMIAGLALVFGFYLSEIARHGIYDYMNTTTTLMSVVFSFYGFLYLFLLIRGDDYVVLKTHTPFWWITGSLIYYFGGLAVGLLFSVLNLKGHLNSRLYTYIYMALNILMYAFWSYSFRCRYHQRKSNN</sequence>
<proteinExistence type="predicted"/>
<organism evidence="2 3">
    <name type="scientific">Mucilaginibacter celer</name>
    <dbReference type="NCBI Taxonomy" id="2305508"/>
    <lineage>
        <taxon>Bacteria</taxon>
        <taxon>Pseudomonadati</taxon>
        <taxon>Bacteroidota</taxon>
        <taxon>Sphingobacteriia</taxon>
        <taxon>Sphingobacteriales</taxon>
        <taxon>Sphingobacteriaceae</taxon>
        <taxon>Mucilaginibacter</taxon>
    </lineage>
</organism>
<feature type="transmembrane region" description="Helical" evidence="1">
    <location>
        <begin position="6"/>
        <end position="23"/>
    </location>
</feature>
<dbReference type="AlphaFoldDB" id="A0A494VXM0"/>
<keyword evidence="1" id="KW-0812">Transmembrane</keyword>